<sequence>MLKSKKSIWVISIVVIIALVVTGTLFYIKVQNNAKAQQSTKVEEKVNVIRIGSTAPGHFKFILSQQKKLLDDEFKKDGIKIEYHTFDGGQSVMTALATGSLDIAYTGTDPAVRTAASGADVNLIGISSFDKGGASYIAVKKDSPIKSVKDLKGKKVAFLTGTMRHATIAKALKAEGLSLDDIQGVNLAFDASGPALIRGDIDAVVESLSTFAPLLNTDTIRIILDGSKHPEWSSPSAISASGNFVRKHPTLVKRLLKVDLATSKWADANYEEAIKVFAEGTKQTAEAVKLSYPDKKFYQDPKITEDAINAFKSEEDFLKEAKLATGSVDYKKWVNSSFVDEVYGEQSKKSIKK</sequence>
<dbReference type="InterPro" id="IPR010067">
    <property type="entry name" value="ABC_SsuA_sub-bd"/>
</dbReference>
<evidence type="ECO:0000313" key="7">
    <source>
        <dbReference type="EMBL" id="APM38940.1"/>
    </source>
</evidence>
<protein>
    <submittedName>
        <fullName evidence="7">ABC transporter substrate-binding protein</fullName>
    </submittedName>
</protein>
<dbReference type="Proteomes" id="UP000184604">
    <property type="component" value="Chromosome"/>
</dbReference>
<dbReference type="GO" id="GO:0016020">
    <property type="term" value="C:membrane"/>
    <property type="evidence" value="ECO:0007669"/>
    <property type="project" value="InterPro"/>
</dbReference>
<organism evidence="7 8">
    <name type="scientific">Clostridium kluyveri</name>
    <dbReference type="NCBI Taxonomy" id="1534"/>
    <lineage>
        <taxon>Bacteria</taxon>
        <taxon>Bacillati</taxon>
        <taxon>Bacillota</taxon>
        <taxon>Clostridia</taxon>
        <taxon>Eubacteriales</taxon>
        <taxon>Clostridiaceae</taxon>
        <taxon>Clostridium</taxon>
    </lineage>
</organism>
<dbReference type="SUPFAM" id="SSF53850">
    <property type="entry name" value="Periplasmic binding protein-like II"/>
    <property type="match status" value="1"/>
</dbReference>
<evidence type="ECO:0000256" key="5">
    <source>
        <dbReference type="SAM" id="Phobius"/>
    </source>
</evidence>
<dbReference type="PANTHER" id="PTHR30024">
    <property type="entry name" value="ALIPHATIC SULFONATES-BINDING PROTEIN-RELATED"/>
    <property type="match status" value="1"/>
</dbReference>
<evidence type="ECO:0000256" key="1">
    <source>
        <dbReference type="ARBA" id="ARBA00004418"/>
    </source>
</evidence>
<name>A0A1L5F803_CLOKL</name>
<dbReference type="GO" id="GO:0042597">
    <property type="term" value="C:periplasmic space"/>
    <property type="evidence" value="ECO:0007669"/>
    <property type="project" value="UniProtKB-SubCell"/>
</dbReference>
<dbReference type="RefSeq" id="WP_073538584.1">
    <property type="nucleotide sequence ID" value="NZ_CP018335.1"/>
</dbReference>
<dbReference type="Gene3D" id="3.40.190.10">
    <property type="entry name" value="Periplasmic binding protein-like II"/>
    <property type="match status" value="2"/>
</dbReference>
<comment type="similarity">
    <text evidence="2">Belongs to the bacterial solute-binding protein SsuA/TauA family.</text>
</comment>
<evidence type="ECO:0000256" key="4">
    <source>
        <dbReference type="ARBA" id="ARBA00022729"/>
    </source>
</evidence>
<dbReference type="EMBL" id="CP018335">
    <property type="protein sequence ID" value="APM38940.1"/>
    <property type="molecule type" value="Genomic_DNA"/>
</dbReference>
<evidence type="ECO:0000313" key="8">
    <source>
        <dbReference type="Proteomes" id="UP000184604"/>
    </source>
</evidence>
<keyword evidence="3" id="KW-0813">Transport</keyword>
<feature type="domain" description="Solute-binding protein family 3/N-terminal" evidence="6">
    <location>
        <begin position="48"/>
        <end position="269"/>
    </location>
</feature>
<reference evidence="7 8" key="1">
    <citation type="submission" date="2016-12" db="EMBL/GenBank/DDBJ databases">
        <title>Complete genome sequence of Clostridium kluyveri JZZ isolated from the pit mud of a Chinese flavor liquor-making factory.</title>
        <authorList>
            <person name="Wang Y."/>
        </authorList>
    </citation>
    <scope>NUCLEOTIDE SEQUENCE [LARGE SCALE GENOMIC DNA]</scope>
    <source>
        <strain evidence="7 8">JZZ</strain>
    </source>
</reference>
<comment type="subcellular location">
    <subcellularLocation>
        <location evidence="1">Periplasm</location>
    </subcellularLocation>
</comment>
<keyword evidence="4" id="KW-0732">Signal</keyword>
<dbReference type="PANTHER" id="PTHR30024:SF42">
    <property type="entry name" value="ALIPHATIC SULFONATES-BINDING PROTEIN-RELATED"/>
    <property type="match status" value="1"/>
</dbReference>
<dbReference type="InterPro" id="IPR015168">
    <property type="entry name" value="SsuA/THI5"/>
</dbReference>
<dbReference type="AlphaFoldDB" id="A0A1L5F803"/>
<dbReference type="GO" id="GO:0042626">
    <property type="term" value="F:ATPase-coupled transmembrane transporter activity"/>
    <property type="evidence" value="ECO:0007669"/>
    <property type="project" value="InterPro"/>
</dbReference>
<dbReference type="OrthoDB" id="286202at2"/>
<keyword evidence="5" id="KW-0812">Transmembrane</keyword>
<dbReference type="CDD" id="cd01008">
    <property type="entry name" value="PBP2_NrtA_SsuA_CpmA_like"/>
    <property type="match status" value="1"/>
</dbReference>
<keyword evidence="5" id="KW-1133">Transmembrane helix</keyword>
<dbReference type="SMART" id="SM00062">
    <property type="entry name" value="PBPb"/>
    <property type="match status" value="1"/>
</dbReference>
<dbReference type="NCBIfam" id="TIGR01728">
    <property type="entry name" value="SsuA_fam"/>
    <property type="match status" value="1"/>
</dbReference>
<gene>
    <name evidence="7" type="ORF">BS101_09380</name>
</gene>
<evidence type="ECO:0000259" key="6">
    <source>
        <dbReference type="SMART" id="SM00062"/>
    </source>
</evidence>
<accession>A0A1L5F803</accession>
<evidence type="ECO:0000256" key="2">
    <source>
        <dbReference type="ARBA" id="ARBA00010742"/>
    </source>
</evidence>
<proteinExistence type="inferred from homology"/>
<keyword evidence="5" id="KW-0472">Membrane</keyword>
<evidence type="ECO:0000256" key="3">
    <source>
        <dbReference type="ARBA" id="ARBA00022448"/>
    </source>
</evidence>
<dbReference type="InterPro" id="IPR001638">
    <property type="entry name" value="Solute-binding_3/MltF_N"/>
</dbReference>
<dbReference type="Pfam" id="PF09084">
    <property type="entry name" value="NMT1"/>
    <property type="match status" value="1"/>
</dbReference>
<feature type="transmembrane region" description="Helical" evidence="5">
    <location>
        <begin position="7"/>
        <end position="28"/>
    </location>
</feature>